<organism evidence="1 2">
    <name type="scientific">Natronosalvus hydrolyticus</name>
    <dbReference type="NCBI Taxonomy" id="2979988"/>
    <lineage>
        <taxon>Archaea</taxon>
        <taxon>Methanobacteriati</taxon>
        <taxon>Methanobacteriota</taxon>
        <taxon>Stenosarchaea group</taxon>
        <taxon>Halobacteria</taxon>
        <taxon>Halobacteriales</taxon>
        <taxon>Natrialbaceae</taxon>
        <taxon>Natronosalvus</taxon>
    </lineage>
</organism>
<accession>A0AAP2Z9K1</accession>
<dbReference type="Proteomes" id="UP001321047">
    <property type="component" value="Unassembled WGS sequence"/>
</dbReference>
<evidence type="ECO:0000313" key="1">
    <source>
        <dbReference type="EMBL" id="MCU4752505.1"/>
    </source>
</evidence>
<reference evidence="1 2" key="1">
    <citation type="submission" date="2022-09" db="EMBL/GenBank/DDBJ databases">
        <title>Enrichment on poylsaccharides allowed isolation of novel metabolic and taxonomic groups of Haloarchaea.</title>
        <authorList>
            <person name="Sorokin D.Y."/>
            <person name="Elcheninov A.G."/>
            <person name="Khizhniak T.V."/>
            <person name="Kolganova T.V."/>
            <person name="Kublanov I.V."/>
        </authorList>
    </citation>
    <scope>NUCLEOTIDE SEQUENCE [LARGE SCALE GENOMIC DNA]</scope>
    <source>
        <strain evidence="1 2">AArc-curdl1</strain>
    </source>
</reference>
<protein>
    <submittedName>
        <fullName evidence="1">Uncharacterized protein</fullName>
    </submittedName>
</protein>
<comment type="caution">
    <text evidence="1">The sequence shown here is derived from an EMBL/GenBank/DDBJ whole genome shotgun (WGS) entry which is preliminary data.</text>
</comment>
<keyword evidence="2" id="KW-1185">Reference proteome</keyword>
<evidence type="ECO:0000313" key="2">
    <source>
        <dbReference type="Proteomes" id="UP001321047"/>
    </source>
</evidence>
<dbReference type="EMBL" id="JAOPJZ010000007">
    <property type="protein sequence ID" value="MCU4752505.1"/>
    <property type="molecule type" value="Genomic_DNA"/>
</dbReference>
<sequence length="67" mass="7233">MPQRRCPDCGVTMERTKLTSTDGFRLQINTGKRDGLLGKLGVGTTASVDAVCCPECGLVRLYADLED</sequence>
<proteinExistence type="predicted"/>
<dbReference type="RefSeq" id="WP_425461905.1">
    <property type="nucleotide sequence ID" value="NZ_JAOPJZ010000007.1"/>
</dbReference>
<dbReference type="AlphaFoldDB" id="A0AAP2Z9K1"/>
<name>A0AAP2Z9K1_9EURY</name>
<gene>
    <name evidence="1" type="ORF">OB919_10975</name>
</gene>